<organism evidence="1 2">
    <name type="scientific">Acinetobacter indicus</name>
    <dbReference type="NCBI Taxonomy" id="756892"/>
    <lineage>
        <taxon>Bacteria</taxon>
        <taxon>Pseudomonadati</taxon>
        <taxon>Pseudomonadota</taxon>
        <taxon>Gammaproteobacteria</taxon>
        <taxon>Moraxellales</taxon>
        <taxon>Moraxellaceae</taxon>
        <taxon>Acinetobacter</taxon>
    </lineage>
</organism>
<name>A0A6C0Y2V6_9GAMM</name>
<dbReference type="EMBL" id="CP044455">
    <property type="protein sequence ID" value="QIC70458.1"/>
    <property type="molecule type" value="Genomic_DNA"/>
</dbReference>
<gene>
    <name evidence="1" type="ORF">FSC09_08505</name>
</gene>
<dbReference type="Proteomes" id="UP000503440">
    <property type="component" value="Chromosome"/>
</dbReference>
<accession>A0A6C0Y2V6</accession>
<dbReference type="AlphaFoldDB" id="A0A6C0Y2V6"/>
<sequence>MISISVIQPFAVLYRLGICFGMGYLGSDLIARDLAYFLQAYFPKAESVYLAAFTALIFYICFVIGTFCIQSLKKLSVYGLVPIILLFILSHFTG</sequence>
<protein>
    <submittedName>
        <fullName evidence="1">Uncharacterized protein</fullName>
    </submittedName>
</protein>
<evidence type="ECO:0000313" key="1">
    <source>
        <dbReference type="EMBL" id="QIC70458.1"/>
    </source>
</evidence>
<evidence type="ECO:0000313" key="2">
    <source>
        <dbReference type="Proteomes" id="UP000503440"/>
    </source>
</evidence>
<dbReference type="RefSeq" id="WP_163145894.1">
    <property type="nucleotide sequence ID" value="NZ_CP044455.1"/>
</dbReference>
<reference evidence="1 2" key="1">
    <citation type="submission" date="2019-09" db="EMBL/GenBank/DDBJ databases">
        <title>Non-baumannii Acinetobacter spp. carrying blaNDM-1 isolated in China.</title>
        <authorList>
            <person name="Cui C."/>
            <person name="Chen C."/>
            <person name="Sun J."/>
            <person name="Liu Y."/>
        </authorList>
    </citation>
    <scope>NUCLEOTIDE SEQUENCE [LARGE SCALE GENOMIC DNA]</scope>
    <source>
        <strain evidence="1 2">B18</strain>
    </source>
</reference>
<proteinExistence type="predicted"/>